<proteinExistence type="inferred from homology"/>
<dbReference type="PANTHER" id="PTHR22926:SF5">
    <property type="entry name" value="PHOSPHO-N-ACETYLMURAMOYL-PENTAPEPTIDE-TRANSFERASE HOMOLOG"/>
    <property type="match status" value="1"/>
</dbReference>
<keyword evidence="6 7" id="KW-0472">Membrane</keyword>
<feature type="transmembrane region" description="Helical" evidence="7">
    <location>
        <begin position="91"/>
        <end position="108"/>
    </location>
</feature>
<dbReference type="HAMAP" id="MF_00038">
    <property type="entry name" value="MraY"/>
    <property type="match status" value="1"/>
</dbReference>
<feature type="transmembrane region" description="Helical" evidence="7">
    <location>
        <begin position="20"/>
        <end position="42"/>
    </location>
</feature>
<evidence type="ECO:0000256" key="5">
    <source>
        <dbReference type="ARBA" id="ARBA00022989"/>
    </source>
</evidence>
<feature type="transmembrane region" description="Helical" evidence="7">
    <location>
        <begin position="266"/>
        <end position="288"/>
    </location>
</feature>
<evidence type="ECO:0000256" key="6">
    <source>
        <dbReference type="ARBA" id="ARBA00023136"/>
    </source>
</evidence>
<evidence type="ECO:0000256" key="4">
    <source>
        <dbReference type="ARBA" id="ARBA00022692"/>
    </source>
</evidence>
<dbReference type="GO" id="GO:0046872">
    <property type="term" value="F:metal ion binding"/>
    <property type="evidence" value="ECO:0007669"/>
    <property type="project" value="UniProtKB-KW"/>
</dbReference>
<comment type="catalytic activity">
    <reaction evidence="7">
        <text>UDP-N-acetyl-alpha-D-muramoyl-L-alanyl-gamma-D-glutamyl-meso-2,6-diaminopimeloyl-D-alanyl-D-alanine + di-trans,octa-cis-undecaprenyl phosphate = di-trans,octa-cis-undecaprenyl diphospho-N-acetyl-alpha-D-muramoyl-L-alanyl-D-glutamyl-meso-2,6-diaminopimeloyl-D-alanyl-D-alanine + UMP</text>
        <dbReference type="Rhea" id="RHEA:28386"/>
        <dbReference type="ChEBI" id="CHEBI:57865"/>
        <dbReference type="ChEBI" id="CHEBI:60392"/>
        <dbReference type="ChEBI" id="CHEBI:61386"/>
        <dbReference type="ChEBI" id="CHEBI:61387"/>
        <dbReference type="EC" id="2.7.8.13"/>
    </reaction>
</comment>
<dbReference type="EC" id="2.7.8.13" evidence="7 8"/>
<sequence length="356" mass="38423">MSLRDAFGPLNIVRYITVRAAAAGGLAIVLVLLLGPPLIRLVRRLNIGQNVRDEVPQSHKGKAGTPTMGGVLILAAGIIAVLLFADLRNRQIQLGLLVATWLGLLGFIDDYVKVRLRRPRGLSKTVKLVSQFALSFFVGAVLYFIPVDPANRSTTNVLLFKNVIVQFGWFYIPFVMLVMVSASNAVNLADGIDGLAAGLVIVALGSYGVLTYVSGHYKLAQYLNVMFVPTGGEMTIFCLAIVGACMGFLWFNAWPAQVFMGDTGSLPLGGILGLAAILCKHEILLPIVGGVLVMETGSTLLQIAWFHATGGKRLFRMAPLHHHFELAGWSEPQVVTRFMILAVLFGLAALGTLKIR</sequence>
<dbReference type="NCBIfam" id="TIGR00445">
    <property type="entry name" value="mraY"/>
    <property type="match status" value="1"/>
</dbReference>
<feature type="binding site" evidence="9">
    <location>
        <position position="262"/>
    </location>
    <ligand>
        <name>Mg(2+)</name>
        <dbReference type="ChEBI" id="CHEBI:18420"/>
    </ligand>
</feature>
<dbReference type="PROSITE" id="PS01347">
    <property type="entry name" value="MRAY_1"/>
    <property type="match status" value="1"/>
</dbReference>
<evidence type="ECO:0000313" key="10">
    <source>
        <dbReference type="EMBL" id="MBM3332128.1"/>
    </source>
</evidence>
<organism evidence="10 11">
    <name type="scientific">candidate division WOR-3 bacterium</name>
    <dbReference type="NCBI Taxonomy" id="2052148"/>
    <lineage>
        <taxon>Bacteria</taxon>
        <taxon>Bacteria division WOR-3</taxon>
    </lineage>
</organism>
<dbReference type="EMBL" id="VGIR01000062">
    <property type="protein sequence ID" value="MBM3332128.1"/>
    <property type="molecule type" value="Genomic_DNA"/>
</dbReference>
<comment type="similarity">
    <text evidence="2 7">Belongs to the glycosyltransferase 4 family. MraY subfamily.</text>
</comment>
<dbReference type="AlphaFoldDB" id="A0A938BUM5"/>
<keyword evidence="4 7" id="KW-0812">Transmembrane</keyword>
<dbReference type="PANTHER" id="PTHR22926">
    <property type="entry name" value="PHOSPHO-N-ACETYLMURAMOYL-PENTAPEPTIDE-TRANSFERASE"/>
    <property type="match status" value="1"/>
</dbReference>
<dbReference type="Proteomes" id="UP000779900">
    <property type="component" value="Unassembled WGS sequence"/>
</dbReference>
<feature type="transmembrane region" description="Helical" evidence="7">
    <location>
        <begin position="234"/>
        <end position="254"/>
    </location>
</feature>
<feature type="transmembrane region" description="Helical" evidence="7">
    <location>
        <begin position="128"/>
        <end position="147"/>
    </location>
</feature>
<dbReference type="Pfam" id="PF10555">
    <property type="entry name" value="MraY_sig1"/>
    <property type="match status" value="1"/>
</dbReference>
<comment type="cofactor">
    <cofactor evidence="7 9">
        <name>Mg(2+)</name>
        <dbReference type="ChEBI" id="CHEBI:18420"/>
    </cofactor>
</comment>
<keyword evidence="7 9" id="KW-0479">Metal-binding</keyword>
<name>A0A938BUM5_UNCW3</name>
<gene>
    <name evidence="7" type="primary">mraY</name>
    <name evidence="10" type="ORF">FJY68_09840</name>
</gene>
<dbReference type="PROSITE" id="PS01348">
    <property type="entry name" value="MRAY_2"/>
    <property type="match status" value="1"/>
</dbReference>
<keyword evidence="7" id="KW-0133">Cell shape</keyword>
<feature type="transmembrane region" description="Helical" evidence="7">
    <location>
        <begin position="334"/>
        <end position="353"/>
    </location>
</feature>
<dbReference type="GO" id="GO:0005886">
    <property type="term" value="C:plasma membrane"/>
    <property type="evidence" value="ECO:0007669"/>
    <property type="project" value="UniProtKB-SubCell"/>
</dbReference>
<evidence type="ECO:0000256" key="3">
    <source>
        <dbReference type="ARBA" id="ARBA00022679"/>
    </source>
</evidence>
<dbReference type="CDD" id="cd06852">
    <property type="entry name" value="GT_MraY"/>
    <property type="match status" value="1"/>
</dbReference>
<dbReference type="GO" id="GO:0009252">
    <property type="term" value="P:peptidoglycan biosynthetic process"/>
    <property type="evidence" value="ECO:0007669"/>
    <property type="project" value="UniProtKB-UniRule"/>
</dbReference>
<keyword evidence="7 9" id="KW-0460">Magnesium</keyword>
<evidence type="ECO:0000256" key="2">
    <source>
        <dbReference type="ARBA" id="ARBA00005583"/>
    </source>
</evidence>
<reference evidence="10" key="1">
    <citation type="submission" date="2019-03" db="EMBL/GenBank/DDBJ databases">
        <title>Lake Tanganyika Metagenome-Assembled Genomes (MAGs).</title>
        <authorList>
            <person name="Tran P."/>
        </authorList>
    </citation>
    <scope>NUCLEOTIDE SEQUENCE</scope>
    <source>
        <strain evidence="10">K_DeepCast_150m_m2_040</strain>
    </source>
</reference>
<keyword evidence="3 7" id="KW-0808">Transferase</keyword>
<protein>
    <recommendedName>
        <fullName evidence="7 8">Phospho-N-acetylmuramoyl-pentapeptide-transferase</fullName>
        <ecNumber evidence="7 8">2.7.8.13</ecNumber>
    </recommendedName>
    <alternativeName>
        <fullName evidence="7">UDP-MurNAc-pentapeptide phosphotransferase</fullName>
    </alternativeName>
</protein>
<dbReference type="Pfam" id="PF00953">
    <property type="entry name" value="Glycos_transf_4"/>
    <property type="match status" value="1"/>
</dbReference>
<feature type="transmembrane region" description="Helical" evidence="7">
    <location>
        <begin position="167"/>
        <end position="188"/>
    </location>
</feature>
<evidence type="ECO:0000256" key="8">
    <source>
        <dbReference type="NCBIfam" id="TIGR00445"/>
    </source>
</evidence>
<accession>A0A938BUM5</accession>
<evidence type="ECO:0000313" key="11">
    <source>
        <dbReference type="Proteomes" id="UP000779900"/>
    </source>
</evidence>
<dbReference type="GO" id="GO:0008360">
    <property type="term" value="P:regulation of cell shape"/>
    <property type="evidence" value="ECO:0007669"/>
    <property type="project" value="UniProtKB-KW"/>
</dbReference>
<dbReference type="InterPro" id="IPR003524">
    <property type="entry name" value="PNAcMuramoyl-5peptid_Trfase"/>
</dbReference>
<dbReference type="InterPro" id="IPR018480">
    <property type="entry name" value="PNAcMuramoyl-5peptid_Trfase_CS"/>
</dbReference>
<evidence type="ECO:0000256" key="1">
    <source>
        <dbReference type="ARBA" id="ARBA00004141"/>
    </source>
</evidence>
<comment type="caution">
    <text evidence="10">The sequence shown here is derived from an EMBL/GenBank/DDBJ whole genome shotgun (WGS) entry which is preliminary data.</text>
</comment>
<evidence type="ECO:0000256" key="7">
    <source>
        <dbReference type="HAMAP-Rule" id="MF_00038"/>
    </source>
</evidence>
<keyword evidence="7" id="KW-0132">Cell division</keyword>
<evidence type="ECO:0000256" key="9">
    <source>
        <dbReference type="PIRSR" id="PIRSR600715-1"/>
    </source>
</evidence>
<feature type="transmembrane region" description="Helical" evidence="7">
    <location>
        <begin position="63"/>
        <end position="85"/>
    </location>
</feature>
<dbReference type="GO" id="GO:0008963">
    <property type="term" value="F:phospho-N-acetylmuramoyl-pentapeptide-transferase activity"/>
    <property type="evidence" value="ECO:0007669"/>
    <property type="project" value="UniProtKB-UniRule"/>
</dbReference>
<comment type="function">
    <text evidence="7">Catalyzes the initial step of the lipid cycle reactions in the biosynthesis of the cell wall peptidoglycan: transfers peptidoglycan precursor phospho-MurNAc-pentapeptide from UDP-MurNAc-pentapeptide onto the lipid carrier undecaprenyl phosphate, yielding undecaprenyl-pyrophosphoryl-MurNAc-pentapeptide, known as lipid I.</text>
</comment>
<keyword evidence="7" id="KW-1003">Cell membrane</keyword>
<dbReference type="GO" id="GO:0071555">
    <property type="term" value="P:cell wall organization"/>
    <property type="evidence" value="ECO:0007669"/>
    <property type="project" value="UniProtKB-KW"/>
</dbReference>
<keyword evidence="7" id="KW-0961">Cell wall biogenesis/degradation</keyword>
<keyword evidence="5 7" id="KW-1133">Transmembrane helix</keyword>
<comment type="pathway">
    <text evidence="7">Cell wall biogenesis; peptidoglycan biosynthesis.</text>
</comment>
<comment type="subcellular location">
    <subcellularLocation>
        <location evidence="7">Cell membrane</location>
        <topology evidence="7">Multi-pass membrane protein</topology>
    </subcellularLocation>
    <subcellularLocation>
        <location evidence="1">Membrane</location>
        <topology evidence="1">Multi-pass membrane protein</topology>
    </subcellularLocation>
</comment>
<feature type="binding site" evidence="9">
    <location>
        <position position="187"/>
    </location>
    <ligand>
        <name>Mg(2+)</name>
        <dbReference type="ChEBI" id="CHEBI:18420"/>
    </ligand>
</feature>
<keyword evidence="7" id="KW-0573">Peptidoglycan synthesis</keyword>
<dbReference type="InterPro" id="IPR000715">
    <property type="entry name" value="Glycosyl_transferase_4"/>
</dbReference>
<feature type="transmembrane region" description="Helical" evidence="7">
    <location>
        <begin position="195"/>
        <end position="214"/>
    </location>
</feature>
<dbReference type="GO" id="GO:0051301">
    <property type="term" value="P:cell division"/>
    <property type="evidence" value="ECO:0007669"/>
    <property type="project" value="UniProtKB-KW"/>
</dbReference>
<keyword evidence="7" id="KW-0131">Cell cycle</keyword>